<evidence type="ECO:0000256" key="1">
    <source>
        <dbReference type="SAM" id="MobiDB-lite"/>
    </source>
</evidence>
<dbReference type="PANTHER" id="PTHR43428">
    <property type="entry name" value="ARSENATE REDUCTASE"/>
    <property type="match status" value="1"/>
</dbReference>
<reference evidence="3" key="1">
    <citation type="journal article" date="2019" name="Int. J. Syst. Evol. Microbiol.">
        <title>The Global Catalogue of Microorganisms (GCM) 10K type strain sequencing project: providing services to taxonomists for standard genome sequencing and annotation.</title>
        <authorList>
            <consortium name="The Broad Institute Genomics Platform"/>
            <consortium name="The Broad Institute Genome Sequencing Center for Infectious Disease"/>
            <person name="Wu L."/>
            <person name="Ma J."/>
        </authorList>
    </citation>
    <scope>NUCLEOTIDE SEQUENCE [LARGE SCALE GENOMIC DNA]</scope>
    <source>
        <strain evidence="3">JCM 31405</strain>
    </source>
</reference>
<proteinExistence type="predicted"/>
<dbReference type="Proteomes" id="UP000644548">
    <property type="component" value="Unassembled WGS sequence"/>
</dbReference>
<sequence length="82" mass="8879">MKDPAVTVMAELGIVLSIHTIKTLWDIPDARNDDVVTVCDSAAETCPVDPGRTTRRRYPFVDPSGGREVPPSYQDSPAVIPA</sequence>
<protein>
    <recommendedName>
        <fullName evidence="4">Arsenate reductase</fullName>
    </recommendedName>
</protein>
<feature type="region of interest" description="Disordered" evidence="1">
    <location>
        <begin position="50"/>
        <end position="82"/>
    </location>
</feature>
<comment type="caution">
    <text evidence="2">The sequence shown here is derived from an EMBL/GenBank/DDBJ whole genome shotgun (WGS) entry which is preliminary data.</text>
</comment>
<dbReference type="SUPFAM" id="SSF52788">
    <property type="entry name" value="Phosphotyrosine protein phosphatases I"/>
    <property type="match status" value="1"/>
</dbReference>
<dbReference type="PANTHER" id="PTHR43428:SF1">
    <property type="entry name" value="ARSENATE REDUCTASE"/>
    <property type="match status" value="1"/>
</dbReference>
<evidence type="ECO:0000313" key="2">
    <source>
        <dbReference type="EMBL" id="GGR93365.1"/>
    </source>
</evidence>
<keyword evidence="3" id="KW-1185">Reference proteome</keyword>
<dbReference type="InterPro" id="IPR036196">
    <property type="entry name" value="Ptyr_pPase_sf"/>
</dbReference>
<organism evidence="2 3">
    <name type="scientific">Deinococcus sedimenti</name>
    <dbReference type="NCBI Taxonomy" id="1867090"/>
    <lineage>
        <taxon>Bacteria</taxon>
        <taxon>Thermotogati</taxon>
        <taxon>Deinococcota</taxon>
        <taxon>Deinococci</taxon>
        <taxon>Deinococcales</taxon>
        <taxon>Deinococcaceae</taxon>
        <taxon>Deinococcus</taxon>
    </lineage>
</organism>
<evidence type="ECO:0008006" key="4">
    <source>
        <dbReference type="Google" id="ProtNLM"/>
    </source>
</evidence>
<dbReference type="Gene3D" id="3.40.50.2300">
    <property type="match status" value="1"/>
</dbReference>
<evidence type="ECO:0000313" key="3">
    <source>
        <dbReference type="Proteomes" id="UP000644548"/>
    </source>
</evidence>
<name>A0ABQ2S3N9_9DEIO</name>
<accession>A0ABQ2S3N9</accession>
<gene>
    <name evidence="2" type="ORF">GCM10008960_20440</name>
</gene>
<dbReference type="EMBL" id="BMQN01000003">
    <property type="protein sequence ID" value="GGR93365.1"/>
    <property type="molecule type" value="Genomic_DNA"/>
</dbReference>